<reference evidence="3 4" key="1">
    <citation type="submission" date="2020-10" db="EMBL/GenBank/DDBJ databases">
        <title>Pygocentrus nattereri (red-bellied piranha) genome, fPygNat1, primary haplotype.</title>
        <authorList>
            <person name="Myers G."/>
            <person name="Meyer A."/>
            <person name="Karagic N."/>
            <person name="Pippel M."/>
            <person name="Winkler S."/>
            <person name="Tracey A."/>
            <person name="Wood J."/>
            <person name="Formenti G."/>
            <person name="Howe K."/>
            <person name="Fedrigo O."/>
            <person name="Jarvis E.D."/>
        </authorList>
    </citation>
    <scope>NUCLEOTIDE SEQUENCE [LARGE SCALE GENOMIC DNA]</scope>
</reference>
<dbReference type="GO" id="GO:0005829">
    <property type="term" value="C:cytosol"/>
    <property type="evidence" value="ECO:0007669"/>
    <property type="project" value="TreeGrafter"/>
</dbReference>
<reference evidence="3" key="3">
    <citation type="submission" date="2025-09" db="UniProtKB">
        <authorList>
            <consortium name="Ensembl"/>
        </authorList>
    </citation>
    <scope>IDENTIFICATION</scope>
</reference>
<dbReference type="Gene3D" id="3.40.30.10">
    <property type="entry name" value="Glutaredoxin"/>
    <property type="match status" value="1"/>
</dbReference>
<dbReference type="Pfam" id="PF10262">
    <property type="entry name" value="Rdx"/>
    <property type="match status" value="1"/>
</dbReference>
<dbReference type="NCBIfam" id="TIGR02174">
    <property type="entry name" value="CXXU_selWTH"/>
    <property type="match status" value="1"/>
</dbReference>
<dbReference type="InterPro" id="IPR036249">
    <property type="entry name" value="Thioredoxin-like_sf"/>
</dbReference>
<evidence type="ECO:0000256" key="2">
    <source>
        <dbReference type="SAM" id="Phobius"/>
    </source>
</evidence>
<dbReference type="PANTHER" id="PTHR15124">
    <property type="entry name" value="SELENOPROTEIN W"/>
    <property type="match status" value="1"/>
</dbReference>
<name>A0AAR2JWK7_PYGNA</name>
<protein>
    <submittedName>
        <fullName evidence="3">Selenoprotein W, 1</fullName>
    </submittedName>
</protein>
<feature type="transmembrane region" description="Helical" evidence="2">
    <location>
        <begin position="6"/>
        <end position="34"/>
    </location>
</feature>
<dbReference type="Proteomes" id="UP001501920">
    <property type="component" value="Chromosome 23"/>
</dbReference>
<keyword evidence="1" id="KW-0676">Redox-active center</keyword>
<dbReference type="InterPro" id="IPR011893">
    <property type="entry name" value="Selenoprotein_Rdx-typ"/>
</dbReference>
<keyword evidence="4" id="KW-1185">Reference proteome</keyword>
<dbReference type="Ensembl" id="ENSPNAT00000047534.1">
    <property type="protein sequence ID" value="ENSPNAP00000056448.1"/>
    <property type="gene ID" value="ENSPNAG00000031791.1"/>
</dbReference>
<keyword evidence="2" id="KW-1133">Transmembrane helix</keyword>
<keyword evidence="2" id="KW-0812">Transmembrane</keyword>
<evidence type="ECO:0000313" key="4">
    <source>
        <dbReference type="Proteomes" id="UP001501920"/>
    </source>
</evidence>
<dbReference type="AlphaFoldDB" id="A0AAR2JWK7"/>
<evidence type="ECO:0000313" key="3">
    <source>
        <dbReference type="Ensembl" id="ENSPNAP00000056448.1"/>
    </source>
</evidence>
<dbReference type="SUPFAM" id="SSF52833">
    <property type="entry name" value="Thioredoxin-like"/>
    <property type="match status" value="1"/>
</dbReference>
<dbReference type="PANTHER" id="PTHR15124:SF18">
    <property type="entry name" value="SELENOPROTEIN W"/>
    <property type="match status" value="1"/>
</dbReference>
<dbReference type="GeneTree" id="ENSGT00940000161069"/>
<dbReference type="InterPro" id="IPR051441">
    <property type="entry name" value="SelW_related"/>
</dbReference>
<reference evidence="3" key="2">
    <citation type="submission" date="2025-08" db="UniProtKB">
        <authorList>
            <consortium name="Ensembl"/>
        </authorList>
    </citation>
    <scope>IDENTIFICATION</scope>
</reference>
<evidence type="ECO:0000256" key="1">
    <source>
        <dbReference type="ARBA" id="ARBA00023284"/>
    </source>
</evidence>
<accession>A0AAR2JWK7</accession>
<sequence length="103" mass="11655">MFHIVPHIVILYLFCISCLSDCLSFCFFFFFFLLQYTKLKTLLEGEFPGDLEISGEGTPTTSGWFEVEVNGKLVHSKKNGDGFVDSEQKMAKIVSAIEKAMDK</sequence>
<keyword evidence="2" id="KW-0472">Membrane</keyword>
<organism evidence="3 4">
    <name type="scientific">Pygocentrus nattereri</name>
    <name type="common">Red-bellied piranha</name>
    <dbReference type="NCBI Taxonomy" id="42514"/>
    <lineage>
        <taxon>Eukaryota</taxon>
        <taxon>Metazoa</taxon>
        <taxon>Chordata</taxon>
        <taxon>Craniata</taxon>
        <taxon>Vertebrata</taxon>
        <taxon>Euteleostomi</taxon>
        <taxon>Actinopterygii</taxon>
        <taxon>Neopterygii</taxon>
        <taxon>Teleostei</taxon>
        <taxon>Ostariophysi</taxon>
        <taxon>Characiformes</taxon>
        <taxon>Characoidei</taxon>
        <taxon>Pygocentrus</taxon>
    </lineage>
</organism>
<proteinExistence type="predicted"/>